<sequence>MGLVTTPSLLANLTPTDLYDLHEGSDNTSDLLDCDRYPATPTPRDVYQVKFVAYGVVMPVLVCVGVLGDLLNLVVLTRPNMTGVAYVYMRGYAAASLFALLCAIPFTHRVLAHEQGRWASYLVAAFHAHVVLYFGNSCIGIGVVMLLALTVERFISVCYPAQARNLCGGRRAYVTVCVIPVATFVLNSPYLFLAHVVTCRSSETGALLHLKQQNTWLVEAWWFQGYKWMLEVVFKLLPALVLVFLNIRIIRTYKAVCEKRRKMTNKVSGEQRRQYAEESRLMFLLGGTSTLFFVCMTPMILLSVTIHHAWATSLAFEVFRATANVLEVTNFAVTFYIYCVFSKDFRETFLRTLRSAKENSVGASFLGSVSGLKEAIRPP</sequence>
<evidence type="ECO:0000259" key="8">
    <source>
        <dbReference type="PROSITE" id="PS50262"/>
    </source>
</evidence>
<dbReference type="InterPro" id="IPR000276">
    <property type="entry name" value="GPCR_Rhodpsn"/>
</dbReference>
<keyword evidence="3 6" id="KW-0812">Transmembrane</keyword>
<proteinExistence type="inferred from homology"/>
<accession>A0A0P4W9T5</accession>
<feature type="transmembrane region" description="Helical" evidence="7">
    <location>
        <begin position="318"/>
        <end position="341"/>
    </location>
</feature>
<dbReference type="PROSITE" id="PS50262">
    <property type="entry name" value="G_PROTEIN_RECEP_F1_2"/>
    <property type="match status" value="1"/>
</dbReference>
<feature type="transmembrane region" description="Helical" evidence="7">
    <location>
        <begin position="51"/>
        <end position="75"/>
    </location>
</feature>
<evidence type="ECO:0000256" key="6">
    <source>
        <dbReference type="RuleBase" id="RU000688"/>
    </source>
</evidence>
<dbReference type="GO" id="GO:0004930">
    <property type="term" value="F:G protein-coupled receptor activity"/>
    <property type="evidence" value="ECO:0007669"/>
    <property type="project" value="UniProtKB-KW"/>
</dbReference>
<evidence type="ECO:0000256" key="4">
    <source>
        <dbReference type="ARBA" id="ARBA00022989"/>
    </source>
</evidence>
<feature type="transmembrane region" description="Helical" evidence="7">
    <location>
        <begin position="118"/>
        <end position="151"/>
    </location>
</feature>
<dbReference type="CDD" id="cd14978">
    <property type="entry name" value="7tmA_FMRFamide_R-like"/>
    <property type="match status" value="1"/>
</dbReference>
<comment type="subcellular location">
    <subcellularLocation>
        <location evidence="1">Membrane</location>
    </subcellularLocation>
</comment>
<reference evidence="9" key="1">
    <citation type="submission" date="2015-09" db="EMBL/GenBank/DDBJ databases">
        <title>Scylla olivacea transcriptome.</title>
        <authorList>
            <person name="Ikhwanuddin M."/>
        </authorList>
    </citation>
    <scope>NUCLEOTIDE SEQUENCE</scope>
</reference>
<evidence type="ECO:0000256" key="7">
    <source>
        <dbReference type="SAM" id="Phobius"/>
    </source>
</evidence>
<dbReference type="PRINTS" id="PR00237">
    <property type="entry name" value="GPCRRHODOPSN"/>
</dbReference>
<dbReference type="EMBL" id="GDRN01061629">
    <property type="protein sequence ID" value="JAI65190.1"/>
    <property type="molecule type" value="Transcribed_RNA"/>
</dbReference>
<dbReference type="Gene3D" id="1.20.1070.10">
    <property type="entry name" value="Rhodopsin 7-helix transmembrane proteins"/>
    <property type="match status" value="1"/>
</dbReference>
<evidence type="ECO:0000256" key="3">
    <source>
        <dbReference type="ARBA" id="ARBA00022692"/>
    </source>
</evidence>
<feature type="transmembrane region" description="Helical" evidence="7">
    <location>
        <begin position="232"/>
        <end position="253"/>
    </location>
</feature>
<evidence type="ECO:0000256" key="1">
    <source>
        <dbReference type="ARBA" id="ARBA00004370"/>
    </source>
</evidence>
<evidence type="ECO:0000313" key="9">
    <source>
        <dbReference type="EMBL" id="JAI65190.1"/>
    </source>
</evidence>
<dbReference type="PANTHER" id="PTHR47760:SF1">
    <property type="entry name" value="G-PROTEIN COUPLED RECEPTORS FAMILY 1 PROFILE DOMAIN-CONTAINING PROTEIN"/>
    <property type="match status" value="1"/>
</dbReference>
<dbReference type="Pfam" id="PF00001">
    <property type="entry name" value="7tm_1"/>
    <property type="match status" value="1"/>
</dbReference>
<feature type="transmembrane region" description="Helical" evidence="7">
    <location>
        <begin position="281"/>
        <end position="306"/>
    </location>
</feature>
<protein>
    <recommendedName>
        <fullName evidence="8">G-protein coupled receptors family 1 profile domain-containing protein</fullName>
    </recommendedName>
</protein>
<evidence type="ECO:0000256" key="5">
    <source>
        <dbReference type="ARBA" id="ARBA00023136"/>
    </source>
</evidence>
<feature type="transmembrane region" description="Helical" evidence="7">
    <location>
        <begin position="87"/>
        <end position="106"/>
    </location>
</feature>
<comment type="similarity">
    <text evidence="2 6">Belongs to the G-protein coupled receptor 1 family.</text>
</comment>
<feature type="domain" description="G-protein coupled receptors family 1 profile" evidence="8">
    <location>
        <begin position="68"/>
        <end position="338"/>
    </location>
</feature>
<name>A0A0P4W9T5_SCYOL</name>
<feature type="transmembrane region" description="Helical" evidence="7">
    <location>
        <begin position="172"/>
        <end position="192"/>
    </location>
</feature>
<dbReference type="AlphaFoldDB" id="A0A0P4W9T5"/>
<keyword evidence="6" id="KW-0297">G-protein coupled receptor</keyword>
<dbReference type="GO" id="GO:0016020">
    <property type="term" value="C:membrane"/>
    <property type="evidence" value="ECO:0007669"/>
    <property type="project" value="UniProtKB-SubCell"/>
</dbReference>
<dbReference type="PROSITE" id="PS00237">
    <property type="entry name" value="G_PROTEIN_RECEP_F1_1"/>
    <property type="match status" value="1"/>
</dbReference>
<keyword evidence="4 7" id="KW-1133">Transmembrane helix</keyword>
<keyword evidence="5 7" id="KW-0472">Membrane</keyword>
<organism evidence="9">
    <name type="scientific">Scylla olivacea</name>
    <name type="common">Orange mud crab</name>
    <name type="synonym">Cancer olivacea</name>
    <dbReference type="NCBI Taxonomy" id="85551"/>
    <lineage>
        <taxon>Eukaryota</taxon>
        <taxon>Metazoa</taxon>
        <taxon>Ecdysozoa</taxon>
        <taxon>Arthropoda</taxon>
        <taxon>Crustacea</taxon>
        <taxon>Multicrustacea</taxon>
        <taxon>Malacostraca</taxon>
        <taxon>Eumalacostraca</taxon>
        <taxon>Eucarida</taxon>
        <taxon>Decapoda</taxon>
        <taxon>Pleocyemata</taxon>
        <taxon>Brachyura</taxon>
        <taxon>Eubrachyura</taxon>
        <taxon>Portunoidea</taxon>
        <taxon>Portunidae</taxon>
        <taxon>Portuninae</taxon>
        <taxon>Scylla</taxon>
    </lineage>
</organism>
<dbReference type="SUPFAM" id="SSF81321">
    <property type="entry name" value="Family A G protein-coupled receptor-like"/>
    <property type="match status" value="1"/>
</dbReference>
<evidence type="ECO:0000256" key="2">
    <source>
        <dbReference type="ARBA" id="ARBA00010663"/>
    </source>
</evidence>
<dbReference type="InterPro" id="IPR053093">
    <property type="entry name" value="GPCR-like"/>
</dbReference>
<keyword evidence="6" id="KW-0807">Transducer</keyword>
<dbReference type="PANTHER" id="PTHR47760">
    <property type="entry name" value="G-PROTEIN COUPLED RECEPTOR B0563.6-LIKE PROTEIN-RELATED"/>
    <property type="match status" value="1"/>
</dbReference>
<keyword evidence="6" id="KW-0675">Receptor</keyword>
<dbReference type="InterPro" id="IPR017452">
    <property type="entry name" value="GPCR_Rhodpsn_7TM"/>
</dbReference>